<gene>
    <name evidence="2" type="ORF">MKW98_027318</name>
</gene>
<dbReference type="EMBL" id="JAJJMB010008995">
    <property type="protein sequence ID" value="KAI3917399.1"/>
    <property type="molecule type" value="Genomic_DNA"/>
</dbReference>
<dbReference type="Proteomes" id="UP001202328">
    <property type="component" value="Unassembled WGS sequence"/>
</dbReference>
<dbReference type="AlphaFoldDB" id="A0AAD4SR16"/>
<sequence>MKYVHQERYRSARKKYLINARKLLHNTTPNHPNAYTLSPMNNRVVSIVEFSETKTFFGATAYISAHELELDNNQFSTVYPALFGDSRTRLFGYWTDPQTGNWWLITDMTIGYWPKNIFTHLANNALIIRYGGVAGAKAQTPAPPMGNGYLPQLQDYLKTAYMTPTKHDTTLDCYNILFAGNIGGHYEITTAFGGPGGSCP</sequence>
<dbReference type="InterPro" id="IPR053168">
    <property type="entry name" value="Glutamic_endopeptidase"/>
</dbReference>
<evidence type="ECO:0000259" key="1">
    <source>
        <dbReference type="PROSITE" id="PS52045"/>
    </source>
</evidence>
<comment type="caution">
    <text evidence="2">The sequence shown here is derived from an EMBL/GenBank/DDBJ whole genome shotgun (WGS) entry which is preliminary data.</text>
</comment>
<reference evidence="2" key="1">
    <citation type="submission" date="2022-04" db="EMBL/GenBank/DDBJ databases">
        <title>A functionally conserved STORR gene fusion in Papaver species that diverged 16.8 million years ago.</title>
        <authorList>
            <person name="Catania T."/>
        </authorList>
    </citation>
    <scope>NUCLEOTIDE SEQUENCE</scope>
    <source>
        <strain evidence="2">S-188037</strain>
    </source>
</reference>
<dbReference type="PANTHER" id="PTHR31589">
    <property type="entry name" value="PROTEIN, PUTATIVE (DUF239)-RELATED-RELATED"/>
    <property type="match status" value="1"/>
</dbReference>
<evidence type="ECO:0000313" key="3">
    <source>
        <dbReference type="Proteomes" id="UP001202328"/>
    </source>
</evidence>
<dbReference type="InterPro" id="IPR004314">
    <property type="entry name" value="Neprosin"/>
</dbReference>
<keyword evidence="3" id="KW-1185">Reference proteome</keyword>
<dbReference type="PROSITE" id="PS52045">
    <property type="entry name" value="NEPROSIN_PEP_CD"/>
    <property type="match status" value="1"/>
</dbReference>
<evidence type="ECO:0000313" key="2">
    <source>
        <dbReference type="EMBL" id="KAI3917399.1"/>
    </source>
</evidence>
<dbReference type="PANTHER" id="PTHR31589:SF233">
    <property type="entry name" value="PROTEIN, PUTATIVE (DUF239)-RELATED"/>
    <property type="match status" value="1"/>
</dbReference>
<feature type="domain" description="Neprosin PEP catalytic" evidence="1">
    <location>
        <begin position="1"/>
        <end position="200"/>
    </location>
</feature>
<accession>A0AAD4SR16</accession>
<name>A0AAD4SR16_9MAGN</name>
<dbReference type="Pfam" id="PF03080">
    <property type="entry name" value="Neprosin"/>
    <property type="match status" value="1"/>
</dbReference>
<proteinExistence type="predicted"/>
<protein>
    <recommendedName>
        <fullName evidence="1">Neprosin PEP catalytic domain-containing protein</fullName>
    </recommendedName>
</protein>
<organism evidence="2 3">
    <name type="scientific">Papaver atlanticum</name>
    <dbReference type="NCBI Taxonomy" id="357466"/>
    <lineage>
        <taxon>Eukaryota</taxon>
        <taxon>Viridiplantae</taxon>
        <taxon>Streptophyta</taxon>
        <taxon>Embryophyta</taxon>
        <taxon>Tracheophyta</taxon>
        <taxon>Spermatophyta</taxon>
        <taxon>Magnoliopsida</taxon>
        <taxon>Ranunculales</taxon>
        <taxon>Papaveraceae</taxon>
        <taxon>Papaveroideae</taxon>
        <taxon>Papaver</taxon>
    </lineage>
</organism>